<dbReference type="AlphaFoldDB" id="A0AAW9HWS8"/>
<reference evidence="2" key="1">
    <citation type="submission" date="2023-10" db="EMBL/GenBank/DDBJ databases">
        <title>Whole Genome based description of the genera Actinobaculum and Actinotignum reveals a complex phylogenetic relationship within the species included in the genus Actinotignum.</title>
        <authorList>
            <person name="Jensen C.S."/>
            <person name="Dargis R."/>
            <person name="Kemp M."/>
            <person name="Christensen J.J."/>
        </authorList>
    </citation>
    <scope>NUCLEOTIDE SEQUENCE</scope>
    <source>
        <strain evidence="2">SLA_B511</strain>
    </source>
</reference>
<dbReference type="InterPro" id="IPR010982">
    <property type="entry name" value="Lambda_DNA-bd_dom_sf"/>
</dbReference>
<sequence>MTSPLTPEQHVAWALARTVRSRREDLHMSQDDLAFSAGINRSTIQCLENAVSDLKTRVPANPRLHTLFKLADALDLTIGELLKDVEEAYGGPHASIDIEIRRNK</sequence>
<dbReference type="CDD" id="cd00093">
    <property type="entry name" value="HTH_XRE"/>
    <property type="match status" value="1"/>
</dbReference>
<protein>
    <submittedName>
        <fullName evidence="2">Helix-turn-helix transcriptional regulator</fullName>
    </submittedName>
</protein>
<organism evidence="2 3">
    <name type="scientific">Actinotignum urinale</name>
    <dbReference type="NCBI Taxonomy" id="190146"/>
    <lineage>
        <taxon>Bacteria</taxon>
        <taxon>Bacillati</taxon>
        <taxon>Actinomycetota</taxon>
        <taxon>Actinomycetes</taxon>
        <taxon>Actinomycetales</taxon>
        <taxon>Actinomycetaceae</taxon>
        <taxon>Actinotignum</taxon>
    </lineage>
</organism>
<evidence type="ECO:0000313" key="3">
    <source>
        <dbReference type="Proteomes" id="UP001281731"/>
    </source>
</evidence>
<dbReference type="EMBL" id="JAWNGC010000002">
    <property type="protein sequence ID" value="MDY5154474.1"/>
    <property type="molecule type" value="Genomic_DNA"/>
</dbReference>
<dbReference type="Pfam" id="PF13443">
    <property type="entry name" value="HTH_26"/>
    <property type="match status" value="1"/>
</dbReference>
<accession>A0AAW9HWS8</accession>
<dbReference type="RefSeq" id="WP_308806946.1">
    <property type="nucleotide sequence ID" value="NZ_CAMYCL010000022.1"/>
</dbReference>
<comment type="caution">
    <text evidence="2">The sequence shown here is derived from an EMBL/GenBank/DDBJ whole genome shotgun (WGS) entry which is preliminary data.</text>
</comment>
<evidence type="ECO:0000259" key="1">
    <source>
        <dbReference type="PROSITE" id="PS50943"/>
    </source>
</evidence>
<dbReference type="SUPFAM" id="SSF47413">
    <property type="entry name" value="lambda repressor-like DNA-binding domains"/>
    <property type="match status" value="1"/>
</dbReference>
<gene>
    <name evidence="2" type="ORF">R6G80_01870</name>
</gene>
<name>A0AAW9HWS8_9ACTO</name>
<dbReference type="GO" id="GO:0003677">
    <property type="term" value="F:DNA binding"/>
    <property type="evidence" value="ECO:0007669"/>
    <property type="project" value="InterPro"/>
</dbReference>
<evidence type="ECO:0000313" key="2">
    <source>
        <dbReference type="EMBL" id="MDY5154474.1"/>
    </source>
</evidence>
<proteinExistence type="predicted"/>
<dbReference type="InterPro" id="IPR001387">
    <property type="entry name" value="Cro/C1-type_HTH"/>
</dbReference>
<dbReference type="SMART" id="SM00530">
    <property type="entry name" value="HTH_XRE"/>
    <property type="match status" value="1"/>
</dbReference>
<dbReference type="PROSITE" id="PS50943">
    <property type="entry name" value="HTH_CROC1"/>
    <property type="match status" value="1"/>
</dbReference>
<dbReference type="Proteomes" id="UP001281731">
    <property type="component" value="Unassembled WGS sequence"/>
</dbReference>
<dbReference type="Gene3D" id="1.10.260.40">
    <property type="entry name" value="lambda repressor-like DNA-binding domains"/>
    <property type="match status" value="1"/>
</dbReference>
<feature type="domain" description="HTH cro/C1-type" evidence="1">
    <location>
        <begin position="19"/>
        <end position="81"/>
    </location>
</feature>